<dbReference type="SMART" id="SM01340">
    <property type="entry name" value="DNA_mis_repair"/>
    <property type="match status" value="1"/>
</dbReference>
<protein>
    <recommendedName>
        <fullName evidence="2 5">DNA mismatch repair protein MutL</fullName>
    </recommendedName>
</protein>
<dbReference type="InterPro" id="IPR013507">
    <property type="entry name" value="DNA_mismatch_S5_2-like"/>
</dbReference>
<comment type="function">
    <text evidence="5">This protein is involved in the repair of mismatches in DNA. It is required for dam-dependent methyl-directed DNA mismatch repair. May act as a 'molecular matchmaker', a protein that promotes the formation of a stable complex between two or more DNA-binding proteins in an ATP-dependent manner without itself being part of a final effector complex.</text>
</comment>
<dbReference type="InterPro" id="IPR020667">
    <property type="entry name" value="DNA_mismatch_repair_MutL"/>
</dbReference>
<dbReference type="AlphaFoldDB" id="A0A1I6FNE8"/>
<dbReference type="PANTHER" id="PTHR10073:SF12">
    <property type="entry name" value="DNA MISMATCH REPAIR PROTEIN MLH1"/>
    <property type="match status" value="1"/>
</dbReference>
<dbReference type="CDD" id="cd16926">
    <property type="entry name" value="HATPase_MutL-MLH-PMS-like"/>
    <property type="match status" value="1"/>
</dbReference>
<dbReference type="InterPro" id="IPR014762">
    <property type="entry name" value="DNA_mismatch_repair_CS"/>
</dbReference>
<evidence type="ECO:0000256" key="2">
    <source>
        <dbReference type="ARBA" id="ARBA00021975"/>
    </source>
</evidence>
<dbReference type="GO" id="GO:0030983">
    <property type="term" value="F:mismatched DNA binding"/>
    <property type="evidence" value="ECO:0007669"/>
    <property type="project" value="InterPro"/>
</dbReference>
<feature type="domain" description="MutL C-terminal dimerisation" evidence="6">
    <location>
        <begin position="416"/>
        <end position="558"/>
    </location>
</feature>
<dbReference type="Gene3D" id="3.30.565.10">
    <property type="entry name" value="Histidine kinase-like ATPase, C-terminal domain"/>
    <property type="match status" value="1"/>
</dbReference>
<dbReference type="STRING" id="400055.SAMN04490243_0222"/>
<dbReference type="CDD" id="cd00782">
    <property type="entry name" value="MutL_Trans"/>
    <property type="match status" value="1"/>
</dbReference>
<evidence type="ECO:0000256" key="5">
    <source>
        <dbReference type="HAMAP-Rule" id="MF_00149"/>
    </source>
</evidence>
<dbReference type="InterPro" id="IPR002099">
    <property type="entry name" value="MutL/Mlh/PMS"/>
</dbReference>
<sequence>MADRIKVLPDHVANQIAAGEVVQRPASIVKELLENAIDSGATRIELVVRDGGKALVQVVDNGCGMSPEDAALSFKRHATSKIQSAADLFQLHTKGFRGEALASIAAIAQVEMLTRESDTELGIKLRLAGDQVQLKEAVVTPVGTSVSVKNLFFNIPARRNFLKSAKVEFRHVLEEFNRVALVHPEVAFSLTHNDQEVHQLPESPLRQRLTHLMGRRMDDRLVPVQEETQLARLEGFICKPEFARKSRGEQYFFVNRRFIKSSYLHHAVISAFEGLLKPDVHPGYFLYLDLPPDRLDINIHPTKTEVKFEDEQSLYAILRSAIKHSLGQFSIRPVLDFESDQNLETPYGYRNREAVSPTVSVDRSFNPFADNAGAPAARKRTAYEHEAFEIPADLIIESEGSQANLFTEDRDDNQQGIFQLGKRYIVSRIKSGIVLIDQHRAHQRVIYEQLMQNLTRNMPNSQALLFPIKLPLEPADMHILKGLEDTLGGMGFSFGDWKSDCLEIIGIPEELAESQAAELIDDLLADWKTHEDDAHFSQADRLARSMSRSMAVKPGAALDPVSCQTLVHDLFACKEPDLSPSHKPIHTTLSLEDIAKKLN</sequence>
<dbReference type="SUPFAM" id="SSF118116">
    <property type="entry name" value="DNA mismatch repair protein MutL"/>
    <property type="match status" value="1"/>
</dbReference>
<dbReference type="RefSeq" id="WP_092979998.1">
    <property type="nucleotide sequence ID" value="NZ_FOYQ01000001.1"/>
</dbReference>
<keyword evidence="3 5" id="KW-0227">DNA damage</keyword>
<dbReference type="Gene3D" id="3.30.1540.20">
    <property type="entry name" value="MutL, C-terminal domain, dimerisation subdomain"/>
    <property type="match status" value="1"/>
</dbReference>
<dbReference type="InterPro" id="IPR014721">
    <property type="entry name" value="Ribsml_uS5_D2-typ_fold_subgr"/>
</dbReference>
<dbReference type="InterPro" id="IPR042120">
    <property type="entry name" value="MutL_C_dimsub"/>
</dbReference>
<dbReference type="Pfam" id="PF01119">
    <property type="entry name" value="DNA_mis_repair"/>
    <property type="match status" value="1"/>
</dbReference>
<evidence type="ECO:0000259" key="6">
    <source>
        <dbReference type="SMART" id="SM00853"/>
    </source>
</evidence>
<dbReference type="InterPro" id="IPR036890">
    <property type="entry name" value="HATPase_C_sf"/>
</dbReference>
<dbReference type="Proteomes" id="UP000199534">
    <property type="component" value="Unassembled WGS sequence"/>
</dbReference>
<dbReference type="Pfam" id="PF13589">
    <property type="entry name" value="HATPase_c_3"/>
    <property type="match status" value="1"/>
</dbReference>
<dbReference type="InterPro" id="IPR042121">
    <property type="entry name" value="MutL_C_regsub"/>
</dbReference>
<dbReference type="InterPro" id="IPR014790">
    <property type="entry name" value="MutL_C"/>
</dbReference>
<evidence type="ECO:0000256" key="1">
    <source>
        <dbReference type="ARBA" id="ARBA00006082"/>
    </source>
</evidence>
<keyword evidence="9" id="KW-1185">Reference proteome</keyword>
<dbReference type="OrthoDB" id="9763467at2"/>
<accession>A0A1I6FNE8</accession>
<dbReference type="Pfam" id="PF08676">
    <property type="entry name" value="MutL_C"/>
    <property type="match status" value="1"/>
</dbReference>
<dbReference type="EMBL" id="FOYQ01000001">
    <property type="protein sequence ID" value="SFR31428.1"/>
    <property type="molecule type" value="Genomic_DNA"/>
</dbReference>
<evidence type="ECO:0000256" key="4">
    <source>
        <dbReference type="ARBA" id="ARBA00023204"/>
    </source>
</evidence>
<dbReference type="SUPFAM" id="SSF54211">
    <property type="entry name" value="Ribosomal protein S5 domain 2-like"/>
    <property type="match status" value="1"/>
</dbReference>
<dbReference type="SMART" id="SM00853">
    <property type="entry name" value="MutL_C"/>
    <property type="match status" value="1"/>
</dbReference>
<organism evidence="8 9">
    <name type="scientific">Robiginitalea myxolifaciens</name>
    <dbReference type="NCBI Taxonomy" id="400055"/>
    <lineage>
        <taxon>Bacteria</taxon>
        <taxon>Pseudomonadati</taxon>
        <taxon>Bacteroidota</taxon>
        <taxon>Flavobacteriia</taxon>
        <taxon>Flavobacteriales</taxon>
        <taxon>Flavobacteriaceae</taxon>
        <taxon>Robiginitalea</taxon>
    </lineage>
</organism>
<dbReference type="GO" id="GO:0032300">
    <property type="term" value="C:mismatch repair complex"/>
    <property type="evidence" value="ECO:0007669"/>
    <property type="project" value="InterPro"/>
</dbReference>
<dbReference type="HAMAP" id="MF_00149">
    <property type="entry name" value="DNA_mis_repair"/>
    <property type="match status" value="1"/>
</dbReference>
<dbReference type="Gene3D" id="3.30.230.10">
    <property type="match status" value="1"/>
</dbReference>
<dbReference type="GO" id="GO:0006298">
    <property type="term" value="P:mismatch repair"/>
    <property type="evidence" value="ECO:0007669"/>
    <property type="project" value="UniProtKB-UniRule"/>
</dbReference>
<dbReference type="GO" id="GO:0005524">
    <property type="term" value="F:ATP binding"/>
    <property type="evidence" value="ECO:0007669"/>
    <property type="project" value="InterPro"/>
</dbReference>
<evidence type="ECO:0000259" key="7">
    <source>
        <dbReference type="SMART" id="SM01340"/>
    </source>
</evidence>
<dbReference type="GO" id="GO:0016887">
    <property type="term" value="F:ATP hydrolysis activity"/>
    <property type="evidence" value="ECO:0007669"/>
    <property type="project" value="InterPro"/>
</dbReference>
<feature type="domain" description="DNA mismatch repair protein S5" evidence="7">
    <location>
        <begin position="209"/>
        <end position="327"/>
    </location>
</feature>
<evidence type="ECO:0000313" key="9">
    <source>
        <dbReference type="Proteomes" id="UP000199534"/>
    </source>
</evidence>
<evidence type="ECO:0000256" key="3">
    <source>
        <dbReference type="ARBA" id="ARBA00022763"/>
    </source>
</evidence>
<evidence type="ECO:0000313" key="8">
    <source>
        <dbReference type="EMBL" id="SFR31428.1"/>
    </source>
</evidence>
<dbReference type="NCBIfam" id="TIGR00585">
    <property type="entry name" value="mutl"/>
    <property type="match status" value="1"/>
</dbReference>
<dbReference type="PROSITE" id="PS00058">
    <property type="entry name" value="DNA_MISMATCH_REPAIR_1"/>
    <property type="match status" value="1"/>
</dbReference>
<dbReference type="GO" id="GO:0140664">
    <property type="term" value="F:ATP-dependent DNA damage sensor activity"/>
    <property type="evidence" value="ECO:0007669"/>
    <property type="project" value="InterPro"/>
</dbReference>
<proteinExistence type="inferred from homology"/>
<dbReference type="InterPro" id="IPR037198">
    <property type="entry name" value="MutL_C_sf"/>
</dbReference>
<reference evidence="8 9" key="1">
    <citation type="submission" date="2016-10" db="EMBL/GenBank/DDBJ databases">
        <authorList>
            <person name="de Groot N.N."/>
        </authorList>
    </citation>
    <scope>NUCLEOTIDE SEQUENCE [LARGE SCALE GENOMIC DNA]</scope>
    <source>
        <strain evidence="8 9">DSM 21019</strain>
    </source>
</reference>
<dbReference type="InterPro" id="IPR038973">
    <property type="entry name" value="MutL/Mlh/Pms-like"/>
</dbReference>
<dbReference type="SUPFAM" id="SSF55874">
    <property type="entry name" value="ATPase domain of HSP90 chaperone/DNA topoisomerase II/histidine kinase"/>
    <property type="match status" value="1"/>
</dbReference>
<gene>
    <name evidence="5" type="primary">mutL</name>
    <name evidence="8" type="ORF">SAMN04490243_0222</name>
</gene>
<dbReference type="InterPro" id="IPR020568">
    <property type="entry name" value="Ribosomal_Su5_D2-typ_SF"/>
</dbReference>
<dbReference type="PANTHER" id="PTHR10073">
    <property type="entry name" value="DNA MISMATCH REPAIR PROTEIN MLH, PMS, MUTL"/>
    <property type="match status" value="1"/>
</dbReference>
<dbReference type="Gene3D" id="3.30.1370.100">
    <property type="entry name" value="MutL, C-terminal domain, regulatory subdomain"/>
    <property type="match status" value="1"/>
</dbReference>
<name>A0A1I6FNE8_9FLAO</name>
<dbReference type="FunFam" id="3.30.565.10:FF:000003">
    <property type="entry name" value="DNA mismatch repair endonuclease MutL"/>
    <property type="match status" value="1"/>
</dbReference>
<comment type="similarity">
    <text evidence="1 5">Belongs to the DNA mismatch repair MutL/HexB family.</text>
</comment>
<keyword evidence="4 5" id="KW-0234">DNA repair</keyword>